<dbReference type="Gene3D" id="1.20.1110.10">
    <property type="entry name" value="Calcium-transporting ATPase, transmembrane domain"/>
    <property type="match status" value="1"/>
</dbReference>
<protein>
    <submittedName>
        <fullName evidence="3">Cation transporting ATPase C-terminal domain-containing protein</fullName>
    </submittedName>
</protein>
<feature type="domain" description="Cation-transporting P-type ATPase C-terminal" evidence="2">
    <location>
        <begin position="2"/>
        <end position="69"/>
    </location>
</feature>
<dbReference type="Pfam" id="PF00689">
    <property type="entry name" value="Cation_ATPase_C"/>
    <property type="match status" value="1"/>
</dbReference>
<dbReference type="SUPFAM" id="SSF81665">
    <property type="entry name" value="Calcium ATPase, transmembrane domain M"/>
    <property type="match status" value="1"/>
</dbReference>
<organism evidence="3 4">
    <name type="scientific">Brevibacillus thermoruber</name>
    <dbReference type="NCBI Taxonomy" id="33942"/>
    <lineage>
        <taxon>Bacteria</taxon>
        <taxon>Bacillati</taxon>
        <taxon>Bacillota</taxon>
        <taxon>Bacilli</taxon>
        <taxon>Bacillales</taxon>
        <taxon>Paenibacillaceae</taxon>
        <taxon>Brevibacillus</taxon>
    </lineage>
</organism>
<evidence type="ECO:0000259" key="2">
    <source>
        <dbReference type="Pfam" id="PF00689"/>
    </source>
</evidence>
<comment type="caution">
    <text evidence="3">The sequence shown here is derived from an EMBL/GenBank/DDBJ whole genome shotgun (WGS) entry which is preliminary data.</text>
</comment>
<dbReference type="InterPro" id="IPR023298">
    <property type="entry name" value="ATPase_P-typ_TM_dom_sf"/>
</dbReference>
<name>A0A9X3TME4_9BACL</name>
<keyword evidence="4" id="KW-1185">Reference proteome</keyword>
<dbReference type="InterPro" id="IPR006068">
    <property type="entry name" value="ATPase_P-typ_cation-transptr_C"/>
</dbReference>
<evidence type="ECO:0000313" key="4">
    <source>
        <dbReference type="Proteomes" id="UP001151071"/>
    </source>
</evidence>
<sequence length="93" mass="10345">MQTFSWRQENGQHFRQWIKDKFFIGVLGISWLALLSVLYVPALARLFHTAPLQLHQIVQVLAVGGTVSFLSKPIIAALTGAAPVPQQSRLHIA</sequence>
<reference evidence="3" key="1">
    <citation type="submission" date="2022-12" db="EMBL/GenBank/DDBJ databases">
        <title>Draft genome sequence of the thermophilic strain Brevibacillus thermoruber HT42, isolated from Los Humeros, Puebla, Mexico, with biotechnological potential.</title>
        <authorList>
            <person name="Lara Sanchez J."/>
            <person name="Solis Palacios R."/>
            <person name="Bustos Baena A.S."/>
            <person name="Ruz Baez A.E."/>
            <person name="Espinosa Luna G."/>
            <person name="Oliart Ros R.M."/>
        </authorList>
    </citation>
    <scope>NUCLEOTIDE SEQUENCE</scope>
    <source>
        <strain evidence="3">HT42</strain>
    </source>
</reference>
<dbReference type="RefSeq" id="WP_271139344.1">
    <property type="nucleotide sequence ID" value="NZ_JAPYYP010000002.1"/>
</dbReference>
<accession>A0A9X3TME4</accession>
<feature type="transmembrane region" description="Helical" evidence="1">
    <location>
        <begin position="21"/>
        <end position="40"/>
    </location>
</feature>
<proteinExistence type="predicted"/>
<dbReference type="AlphaFoldDB" id="A0A9X3TME4"/>
<dbReference type="Proteomes" id="UP001151071">
    <property type="component" value="Unassembled WGS sequence"/>
</dbReference>
<keyword evidence="1" id="KW-0472">Membrane</keyword>
<keyword evidence="1" id="KW-0812">Transmembrane</keyword>
<dbReference type="EMBL" id="JAPYYP010000002">
    <property type="protein sequence ID" value="MDA5107070.1"/>
    <property type="molecule type" value="Genomic_DNA"/>
</dbReference>
<keyword evidence="1" id="KW-1133">Transmembrane helix</keyword>
<gene>
    <name evidence="3" type="ORF">O3V59_01720</name>
</gene>
<evidence type="ECO:0000313" key="3">
    <source>
        <dbReference type="EMBL" id="MDA5107070.1"/>
    </source>
</evidence>
<evidence type="ECO:0000256" key="1">
    <source>
        <dbReference type="SAM" id="Phobius"/>
    </source>
</evidence>